<reference evidence="3" key="1">
    <citation type="submission" date="2016-10" db="EMBL/GenBank/DDBJ databases">
        <authorList>
            <person name="Varghese N."/>
            <person name="Submissions S."/>
        </authorList>
    </citation>
    <scope>NUCLEOTIDE SEQUENCE [LARGE SCALE GENOMIC DNA]</scope>
    <source>
        <strain evidence="3">XBD2006</strain>
    </source>
</reference>
<proteinExistence type="predicted"/>
<dbReference type="PROSITE" id="PS51257">
    <property type="entry name" value="PROKAR_LIPOPROTEIN"/>
    <property type="match status" value="1"/>
</dbReference>
<keyword evidence="1" id="KW-0732">Signal</keyword>
<organism evidence="2 3">
    <name type="scientific">Butyrivibrio hungatei</name>
    <dbReference type="NCBI Taxonomy" id="185008"/>
    <lineage>
        <taxon>Bacteria</taxon>
        <taxon>Bacillati</taxon>
        <taxon>Bacillota</taxon>
        <taxon>Clostridia</taxon>
        <taxon>Lachnospirales</taxon>
        <taxon>Lachnospiraceae</taxon>
        <taxon>Butyrivibrio</taxon>
    </lineage>
</organism>
<evidence type="ECO:0000313" key="3">
    <source>
        <dbReference type="Proteomes" id="UP000183047"/>
    </source>
</evidence>
<gene>
    <name evidence="2" type="ORF">SAMN02910451_01305</name>
</gene>
<dbReference type="Proteomes" id="UP000183047">
    <property type="component" value="Unassembled WGS sequence"/>
</dbReference>
<name>A0A1G5CZC0_9FIRM</name>
<accession>A0A1G5CZC0</accession>
<feature type="chain" id="PRO_5038487096" evidence="1">
    <location>
        <begin position="21"/>
        <end position="381"/>
    </location>
</feature>
<sequence>MKLKKIIWSMVCLLVLTACGGKKEDAIGNVCSTEDVMDDINSTEDVVSNISSTEEAVSNISSTEDVVSDINCSEDDKRYRAFFEKEFTDMVSDLWRTIYRPSFLFTYADLDYDGSNELIIGNEEGIFFVITEIDGKYNKSGSYGWLKQYGPLPSRYVGNGYFITYYCDNSGMNSELTHYDSAIQNIGITAAFEARKDGWDLYILSKGGTPNIFKVNEYSGDYDEADYTHSFLDYDDAHDCDYDKLKYFDDGYWHGDAYGLIDLNELGRKYTDLVASKESADRLEDLTWRPVGEMIFKDSKIYTTKDISPEMVRLLSDVTTAIYIYHYNERDEIIKLIEQILRNDYANYNGKISYDSVVASDGSSMPCDEFNELVIEALEKR</sequence>
<evidence type="ECO:0000313" key="2">
    <source>
        <dbReference type="EMBL" id="SCY07795.1"/>
    </source>
</evidence>
<keyword evidence="3" id="KW-1185">Reference proteome</keyword>
<dbReference type="AlphaFoldDB" id="A0A1G5CZC0"/>
<dbReference type="RefSeq" id="WP_074461967.1">
    <property type="nucleotide sequence ID" value="NZ_FMUR01000007.1"/>
</dbReference>
<feature type="signal peptide" evidence="1">
    <location>
        <begin position="1"/>
        <end position="20"/>
    </location>
</feature>
<protein>
    <submittedName>
        <fullName evidence="2">Uncharacterized protein</fullName>
    </submittedName>
</protein>
<evidence type="ECO:0000256" key="1">
    <source>
        <dbReference type="SAM" id="SignalP"/>
    </source>
</evidence>
<dbReference type="OrthoDB" id="2070651at2"/>
<dbReference type="EMBL" id="FMUR01000007">
    <property type="protein sequence ID" value="SCY07795.1"/>
    <property type="molecule type" value="Genomic_DNA"/>
</dbReference>